<name>I3ZUD3_THECF</name>
<keyword evidence="2" id="KW-1185">Reference proteome</keyword>
<dbReference type="PROSITE" id="PS00018">
    <property type="entry name" value="EF_HAND_1"/>
    <property type="match status" value="1"/>
</dbReference>
<dbReference type="GeneID" id="13037502"/>
<dbReference type="HOGENOM" id="CLU_265248_0_0_2"/>
<dbReference type="Gene3D" id="2.60.40.10">
    <property type="entry name" value="Immunoglobulins"/>
    <property type="match status" value="1"/>
</dbReference>
<evidence type="ECO:0008006" key="3">
    <source>
        <dbReference type="Google" id="ProtNLM"/>
    </source>
</evidence>
<accession>I3ZUD3</accession>
<protein>
    <recommendedName>
        <fullName evidence="3">LTD domain-containing protein</fullName>
    </recommendedName>
</protein>
<dbReference type="Proteomes" id="UP000006064">
    <property type="component" value="Chromosome"/>
</dbReference>
<dbReference type="STRING" id="163003.CL1_1114"/>
<dbReference type="OrthoDB" id="101277at2157"/>
<organism evidence="1 2">
    <name type="scientific">Thermococcus cleftensis (strain DSM 27260 / KACC 17922 / CL1)</name>
    <dbReference type="NCBI Taxonomy" id="163003"/>
    <lineage>
        <taxon>Archaea</taxon>
        <taxon>Methanobacteriati</taxon>
        <taxon>Methanobacteriota</taxon>
        <taxon>Thermococci</taxon>
        <taxon>Thermococcales</taxon>
        <taxon>Thermococcaceae</taxon>
        <taxon>Thermococcus</taxon>
    </lineage>
</organism>
<dbReference type="KEGG" id="thm:CL1_1114"/>
<sequence>MDKRVCALLLGILLILGGLPTGASVKETHRYRGGVINPFFEGYLKVLPNATKEEKEALLTLIEAMLNGTLNGEITVSDAMKIKNTRWNGTDLIFEIWWYDGMNPVAIRTYRWRNPRQALHLVHQMKDGKTSEESLEEAFTVEPLTISHAVHIEDVDYLTNDGSGEYVLLHNPGLSPVSLLGWYIMDEYAYNNPSCWIDNIIPRDDCVDSYGKDHVIMVSVNIPPEAVVRIPVASSPDNAILNNDGDTVYLIDDKGYFAGMYSYSASPEITVEGVSYYPNPIREGDYMDLTIILDNRGALDGTGTIEVYIDGKLVKSSTETVWKYHVWYYRMYDVWKATSGSHVLTVKFVPQYGGEVSSKSITFTVSASEPYITEVTHNDLVEGYPAEFHVDVVNPAGERKDIILKLFVDGVEVDTVTSYVYEEWGFDLQWSNPEKEFHKVEIKLYDESGTLLYSQWASTLYFRPNTPPRIESVQLPSWVYANEWSNGTIQVHDSEGDLVDVKVNVIGRFSFTRSDLSPGVTHEFPLAPIYNHTNCRENVTLEFTPIDQYGMTGETITKVITVVTDSDRDGWCNALEQEYGTNPYSKDTDGDGVIDPKDVDPLRDAVIELYLFRARTLDPAENYDLTWDVDFRIEATFKAGSITQTLKEDLPDNTRDVENMVMLTNDIFENIQKEAVAVLKFNPPDDVETVEVDLKLVDRDLVSEDEIMDISPRPGDDENGKVARLFFSLKNGTWWGDDYINDHKDYFGYGHLSGADDSTEDYTNGGEYDAEPFSKYYDELEALGYDLSVVNITDVQGWDGIESLELKDYQSGTFYQYTNPEEAVLFTLALPNRTQKRVLIINKRNAEVRRMKLSDDVSAMSTREADKGAKVSNTPTNTTPEIGKKARYEATLIFRRGMDSVESLSTEAVSSSETTTEASSLAFDVVATSEDVDEDDAEIWFLIKTNDADGIPFYRELELNRELNKQGIAERFDPSDGFGIDDPDLYRGLIERDAYGDYDGDGVPNSVELFIGKDPALRDVLGVHLNISIEWNASEDEIKAFIKSFQKASQVIYDYTDGYAIISGLTIYTSKRAWDSADIQVSNDIVLNTSHKYWPNTNAGGGYWLKHYVGETSPVIKVPRKYDPSGQNNESNLVGPTDKTYWRMLGHELGHYLFMLGDEYMTWQGIHYSNVQSELNIELEKIPKTIMYDGNKYSEISYYNSYLEFNNELKTKIGIGWENYTTWQWYRWMGHSSWTSLVILLKYPEMGLNYTRDWEHDIFEKVIIPNLQRLPLHISIGNLTIETIKTYTPFTGPYTGVGYYLRAEVNP</sequence>
<reference evidence="1 2" key="1">
    <citation type="journal article" date="2012" name="J. Bacteriol.">
        <title>Complete Genome Sequence of the Hyperthermophilic Archaeon Thermococcus sp. Strain CL1, Isolated from a Paralvinella sp. Polychaete Worm Collected from a Hydrothermal Vent.</title>
        <authorList>
            <person name="Jung J.H."/>
            <person name="Holden J.F."/>
            <person name="Seo D.H."/>
            <person name="Park K.H."/>
            <person name="Shin H."/>
            <person name="Ryu S."/>
            <person name="Lee J.H."/>
            <person name="Park C.S."/>
        </authorList>
    </citation>
    <scope>NUCLEOTIDE SEQUENCE [LARGE SCALE GENOMIC DNA]</scope>
    <source>
        <strain evidence="2">DSM 27260 / KACC 17922 / CL1</strain>
    </source>
</reference>
<evidence type="ECO:0000313" key="2">
    <source>
        <dbReference type="Proteomes" id="UP000006064"/>
    </source>
</evidence>
<dbReference type="EMBL" id="CP003651">
    <property type="protein sequence ID" value="AFL95317.1"/>
    <property type="molecule type" value="Genomic_DNA"/>
</dbReference>
<gene>
    <name evidence="1" type="ORF">CL1_1114</name>
</gene>
<dbReference type="InterPro" id="IPR018247">
    <property type="entry name" value="EF_Hand_1_Ca_BS"/>
</dbReference>
<dbReference type="RefSeq" id="WP_014788952.1">
    <property type="nucleotide sequence ID" value="NC_018015.1"/>
</dbReference>
<proteinExistence type="predicted"/>
<evidence type="ECO:0000313" key="1">
    <source>
        <dbReference type="EMBL" id="AFL95317.1"/>
    </source>
</evidence>
<dbReference type="InterPro" id="IPR013783">
    <property type="entry name" value="Ig-like_fold"/>
</dbReference>
<dbReference type="GO" id="GO:0005509">
    <property type="term" value="F:calcium ion binding"/>
    <property type="evidence" value="ECO:0007669"/>
    <property type="project" value="InterPro"/>
</dbReference>
<dbReference type="InterPro" id="IPR028974">
    <property type="entry name" value="TSP_type-3_rpt"/>
</dbReference>
<dbReference type="SUPFAM" id="SSF103647">
    <property type="entry name" value="TSP type-3 repeat"/>
    <property type="match status" value="1"/>
</dbReference>